<keyword evidence="2" id="KW-0808">Transferase</keyword>
<dbReference type="CDD" id="cd17793">
    <property type="entry name" value="HipA"/>
    <property type="match status" value="1"/>
</dbReference>
<dbReference type="Proteomes" id="UP000557872">
    <property type="component" value="Unassembled WGS sequence"/>
</dbReference>
<evidence type="ECO:0000313" key="7">
    <source>
        <dbReference type="Proteomes" id="UP000557872"/>
    </source>
</evidence>
<dbReference type="Pfam" id="PF13657">
    <property type="entry name" value="Couple_hipA"/>
    <property type="match status" value="1"/>
</dbReference>
<dbReference type="InterPro" id="IPR012893">
    <property type="entry name" value="HipA-like_C"/>
</dbReference>
<keyword evidence="7" id="KW-1185">Reference proteome</keyword>
<dbReference type="RefSeq" id="WP_178934116.1">
    <property type="nucleotide sequence ID" value="NZ_JACBAZ010000009.1"/>
</dbReference>
<organism evidence="6 7">
    <name type="scientific">Oceaniferula marina</name>
    <dbReference type="NCBI Taxonomy" id="2748318"/>
    <lineage>
        <taxon>Bacteria</taxon>
        <taxon>Pseudomonadati</taxon>
        <taxon>Verrucomicrobiota</taxon>
        <taxon>Verrucomicrobiia</taxon>
        <taxon>Verrucomicrobiales</taxon>
        <taxon>Verrucomicrobiaceae</taxon>
        <taxon>Oceaniferula</taxon>
    </lineage>
</organism>
<dbReference type="GO" id="GO:0005829">
    <property type="term" value="C:cytosol"/>
    <property type="evidence" value="ECO:0007669"/>
    <property type="project" value="TreeGrafter"/>
</dbReference>
<dbReference type="EMBL" id="JACBAZ010000009">
    <property type="protein sequence ID" value="NWK57281.1"/>
    <property type="molecule type" value="Genomic_DNA"/>
</dbReference>
<dbReference type="PANTHER" id="PTHR37419:SF1">
    <property type="entry name" value="SERINE_THREONINE-PROTEIN KINASE TOXIN HIPA"/>
    <property type="match status" value="1"/>
</dbReference>
<evidence type="ECO:0000259" key="5">
    <source>
        <dbReference type="Pfam" id="PF13657"/>
    </source>
</evidence>
<dbReference type="Pfam" id="PF07804">
    <property type="entry name" value="HipA_C"/>
    <property type="match status" value="1"/>
</dbReference>
<dbReference type="AlphaFoldDB" id="A0A851GN73"/>
<comment type="similarity">
    <text evidence="1">Belongs to the HipA Ser/Thr kinase family.</text>
</comment>
<feature type="domain" description="HipA-like C-terminal" evidence="4">
    <location>
        <begin position="146"/>
        <end position="382"/>
    </location>
</feature>
<evidence type="ECO:0000256" key="1">
    <source>
        <dbReference type="ARBA" id="ARBA00010164"/>
    </source>
</evidence>
<comment type="caution">
    <text evidence="6">The sequence shown here is derived from an EMBL/GenBank/DDBJ whole genome shotgun (WGS) entry which is preliminary data.</text>
</comment>
<evidence type="ECO:0000256" key="3">
    <source>
        <dbReference type="ARBA" id="ARBA00022777"/>
    </source>
</evidence>
<dbReference type="Gene3D" id="1.10.1070.20">
    <property type="match status" value="1"/>
</dbReference>
<accession>A0A851GN73</accession>
<sequence>MSKQLDVYLHDSLAGQLEQDKHGRISFAYDPSWLNQPNSVPLSHSLPLRAERYQGKECQGFFAGVLPEEQNREIIASILGISARNDFALLEQIGGECAGAVTFIPAGLTLPVSKPEYRLLGEAELAEILRELPHRPLMAGSKDIRLSLAGAQNKLAVYVENGKISLPLHNAPSTHILKPASLGGARFEGLVQNEAFCMELAAMAGLPTAKVSIGQCEDIEYLLAERYDRHTDQGGQLIRLHQEDCCQALGLPPHMKYQNEGGPSLAQCFDLVREVSSTPAPDILNLLDAVTFNFLIGNNDAHGKNFSFLYESKSGRHTARLAPLYDLVSTSHYPELSPNMAMKIGSRYASHQLRLRHWQTLWQAAKVSENAAQKRTLRFAEKLSKLLAAQVVDDPIQQEISKATVAKARRLVSSLS</sequence>
<evidence type="ECO:0000313" key="6">
    <source>
        <dbReference type="EMBL" id="NWK57281.1"/>
    </source>
</evidence>
<dbReference type="GO" id="GO:0004674">
    <property type="term" value="F:protein serine/threonine kinase activity"/>
    <property type="evidence" value="ECO:0007669"/>
    <property type="project" value="TreeGrafter"/>
</dbReference>
<gene>
    <name evidence="6" type="ORF">HW115_16790</name>
</gene>
<evidence type="ECO:0000259" key="4">
    <source>
        <dbReference type="Pfam" id="PF07804"/>
    </source>
</evidence>
<dbReference type="InterPro" id="IPR017508">
    <property type="entry name" value="HipA_N1"/>
</dbReference>
<proteinExistence type="inferred from homology"/>
<protein>
    <submittedName>
        <fullName evidence="6">Type II toxin-antitoxin system HipA family toxin</fullName>
    </submittedName>
</protein>
<name>A0A851GN73_9BACT</name>
<dbReference type="PANTHER" id="PTHR37419">
    <property type="entry name" value="SERINE/THREONINE-PROTEIN KINASE TOXIN HIPA"/>
    <property type="match status" value="1"/>
</dbReference>
<dbReference type="NCBIfam" id="TIGR03071">
    <property type="entry name" value="couple_hipA"/>
    <property type="match status" value="1"/>
</dbReference>
<keyword evidence="3" id="KW-0418">Kinase</keyword>
<feature type="domain" description="HipA N-terminal subdomain 1" evidence="5">
    <location>
        <begin position="5"/>
        <end position="103"/>
    </location>
</feature>
<reference evidence="6 7" key="1">
    <citation type="submission" date="2020-07" db="EMBL/GenBank/DDBJ databases">
        <title>Roseicoccus Jingziensis gen. nov., sp. nov., isolated from coastal seawater.</title>
        <authorList>
            <person name="Feng X."/>
        </authorList>
    </citation>
    <scope>NUCLEOTIDE SEQUENCE [LARGE SCALE GENOMIC DNA]</scope>
    <source>
        <strain evidence="6 7">N1E253</strain>
    </source>
</reference>
<evidence type="ECO:0000256" key="2">
    <source>
        <dbReference type="ARBA" id="ARBA00022679"/>
    </source>
</evidence>
<dbReference type="InterPro" id="IPR052028">
    <property type="entry name" value="HipA_Ser/Thr_kinase"/>
</dbReference>